<dbReference type="Pfam" id="PF01364">
    <property type="entry name" value="Peptidase_C25"/>
    <property type="match status" value="1"/>
</dbReference>
<accession>A0ABY6BD17</accession>
<feature type="region of interest" description="Disordered" evidence="2">
    <location>
        <begin position="848"/>
        <end position="871"/>
    </location>
</feature>
<dbReference type="EMBL" id="CP104694">
    <property type="protein sequence ID" value="UXI67943.1"/>
    <property type="molecule type" value="Genomic_DNA"/>
</dbReference>
<evidence type="ECO:0000313" key="5">
    <source>
        <dbReference type="EMBL" id="UXI67943.1"/>
    </source>
</evidence>
<sequence length="901" mass="97886">MRLFARLAAGSSLFAPVLALACQGSLTMEVDAAGVYAVSQGDVVAKAPGLANCPHDALVITVRGKEVPLRITGRGDTFQPGDRIEWVGQPLHGPESWFDSYSTVNAYVLAARPGPHARIREASGGGTGGNASFIRRTHLEQDNLMIRLNQSLVELWSEPDYWHWAKITHVDPKPHEVTFDLPDLAPRGGSITARLMFRGLSNVSVPMGPKGTAVTKPADHTVHARLNGQDLGQLSWDGRKEFQGELKLPLAALKAAGNTLELSVPKRHAGGNTTPLVDVVMFNWVEMDYPVAGDLAASREPIVATTGGTAMLRHGGARLALYAEDGTRLSGNGSIAGISPGMAYHPVIDDAFATPVQLRARTAEDWRTPATPYDYLMIAHPRLIEAARPLAEFHRQRGLKVALIDVNDIYDQYNDGIAHPVAIRNLLSQAYHHWPTPRPRFALLVGDASFDIRHKQINRRNLAKFADNELLEPGQFGDIPSTPYEQTPDDLPHRNLIPTWQFPSYDGQSASDNHFASVGDSPLHPVIAIGRFPVVEPAEVKAIVDKTIAYMKSPALGKWRRDVMFITDESSYFKTSSDEIAGALDKQGFLSEKVYASAEEKDNIAHQADIKDGLNEGRLLVHFLGHGGRYIWRTGPPDLRKNHDLFTLEDVSGLKNGTRLPMILSMTCYSAPFDNPTEDSIGERFLREPGKGAVAVFAASWRNSPSPAFSKAIMTELTTPGRTIGESIVIGKATNTDPTLVETYNLLGDPAVILERPTGELTLRRRAGPYGRPYIDAEVAGAGFRGQVATDWLDSKGQVVHSARFTAIGKRFSLPTPPDSVTATEVRTYVADASRGFDAISRLELTPLPKPTAAPDVHKRRGKRNEPALENGERLYQSAFEPIAPADVAPAAGGAGASAGK</sequence>
<dbReference type="Gene3D" id="3.40.50.10390">
    <property type="entry name" value="Gingipain r, domain 1"/>
    <property type="match status" value="1"/>
</dbReference>
<dbReference type="PROSITE" id="PS51257">
    <property type="entry name" value="PROKAR_LIPOPROTEIN"/>
    <property type="match status" value="1"/>
</dbReference>
<dbReference type="InterPro" id="IPR001769">
    <property type="entry name" value="Gingipain"/>
</dbReference>
<feature type="domain" description="Gingipain" evidence="4">
    <location>
        <begin position="375"/>
        <end position="752"/>
    </location>
</feature>
<evidence type="ECO:0000313" key="6">
    <source>
        <dbReference type="Proteomes" id="UP001064632"/>
    </source>
</evidence>
<feature type="chain" id="PRO_5047509055" evidence="3">
    <location>
        <begin position="22"/>
        <end position="901"/>
    </location>
</feature>
<dbReference type="SUPFAM" id="SSF52129">
    <property type="entry name" value="Caspase-like"/>
    <property type="match status" value="1"/>
</dbReference>
<dbReference type="RefSeq" id="WP_261694912.1">
    <property type="nucleotide sequence ID" value="NZ_CP104694.1"/>
</dbReference>
<name>A0ABY6BD17_9GAMM</name>
<proteinExistence type="predicted"/>
<evidence type="ECO:0000256" key="3">
    <source>
        <dbReference type="SAM" id="SignalP"/>
    </source>
</evidence>
<gene>
    <name evidence="5" type="ORF">N4264_24985</name>
</gene>
<dbReference type="InterPro" id="IPR029031">
    <property type="entry name" value="Gingipain_N_sf"/>
</dbReference>
<protein>
    <submittedName>
        <fullName evidence="5">C25 family cysteine peptidase</fullName>
    </submittedName>
</protein>
<dbReference type="Gene3D" id="3.40.50.1460">
    <property type="match status" value="1"/>
</dbReference>
<evidence type="ECO:0000256" key="1">
    <source>
        <dbReference type="ARBA" id="ARBA00022729"/>
    </source>
</evidence>
<evidence type="ECO:0000259" key="4">
    <source>
        <dbReference type="Pfam" id="PF01364"/>
    </source>
</evidence>
<feature type="signal peptide" evidence="3">
    <location>
        <begin position="1"/>
        <end position="21"/>
    </location>
</feature>
<organism evidence="5 6">
    <name type="scientific">Tahibacter amnicola</name>
    <dbReference type="NCBI Taxonomy" id="2976241"/>
    <lineage>
        <taxon>Bacteria</taxon>
        <taxon>Pseudomonadati</taxon>
        <taxon>Pseudomonadota</taxon>
        <taxon>Gammaproteobacteria</taxon>
        <taxon>Lysobacterales</taxon>
        <taxon>Rhodanobacteraceae</taxon>
        <taxon>Tahibacter</taxon>
    </lineage>
</organism>
<dbReference type="InterPro" id="IPR029030">
    <property type="entry name" value="Caspase-like_dom_sf"/>
</dbReference>
<reference evidence="5" key="1">
    <citation type="submission" date="2022-09" db="EMBL/GenBank/DDBJ databases">
        <title>Tahibacter sp. nov., isolated from a fresh water.</title>
        <authorList>
            <person name="Baek J.H."/>
            <person name="Lee J.K."/>
            <person name="Kim J.M."/>
            <person name="Jeon C.O."/>
        </authorList>
    </citation>
    <scope>NUCLEOTIDE SEQUENCE</scope>
    <source>
        <strain evidence="5">W38</strain>
    </source>
</reference>
<dbReference type="Proteomes" id="UP001064632">
    <property type="component" value="Chromosome"/>
</dbReference>
<keyword evidence="1 3" id="KW-0732">Signal</keyword>
<evidence type="ECO:0000256" key="2">
    <source>
        <dbReference type="SAM" id="MobiDB-lite"/>
    </source>
</evidence>
<keyword evidence="6" id="KW-1185">Reference proteome</keyword>